<keyword evidence="10" id="KW-0862">Zinc</keyword>
<feature type="transmembrane region" description="Helical" evidence="16">
    <location>
        <begin position="70"/>
        <end position="91"/>
    </location>
</feature>
<dbReference type="OMA" id="YANEGHS"/>
<dbReference type="AlphaFoldDB" id="B8LL09"/>
<dbReference type="SUPFAM" id="SSF57850">
    <property type="entry name" value="RING/U-box"/>
    <property type="match status" value="1"/>
</dbReference>
<evidence type="ECO:0000256" key="14">
    <source>
        <dbReference type="PROSITE-ProRule" id="PRU00175"/>
    </source>
</evidence>
<evidence type="ECO:0000256" key="13">
    <source>
        <dbReference type="ARBA" id="ARBA00024209"/>
    </source>
</evidence>
<keyword evidence="8 14" id="KW-0863">Zinc-finger</keyword>
<dbReference type="Pfam" id="PF13639">
    <property type="entry name" value="zf-RING_2"/>
    <property type="match status" value="1"/>
</dbReference>
<evidence type="ECO:0000256" key="3">
    <source>
        <dbReference type="ARBA" id="ARBA00004906"/>
    </source>
</evidence>
<sequence length="467" mass="51014">MKSRQLALVNRSKNPVANGGGFNLLVVGNSENLGFASPFSGVRLADNSNSPPDNNDDLYGGFNARFSPSMAIVLVGLVGACFFMACFSICFRKCASEDESLRGANAQARRQNEGNRGLDRAVIESFPVFSYDLVKGLKAQTKETLECAVCLSEFEDDEQLRLLPKCSHAFHPDCIDTWLFSHTTCPVCRTSLAPADDGNPTGTGYGIIEPPEITPSYEVAVVVDGARNGSVRRDNIVETPMAPESADSQESLYVLGFDEGKKFRRSYSTGHSLVRLRKDMDQLATEWYICTAEGLKPGLQRNCSLTALSHSRSQGPSTSEIRPGFSKQASISGTASCSRDTGGSGRRWYERGLRSERLTISSMYPSSFLRSYSEQRTLADSRNQESSAGSQQERKVYLQSLKHTLKRLTGRDREWADNSQSGWGSSRRAVDNSQSGWGSSRRAVDNSQSGRGSCRSVAEESLGSITA</sequence>
<feature type="compositionally biased region" description="Polar residues" evidence="15">
    <location>
        <begin position="327"/>
        <end position="341"/>
    </location>
</feature>
<organism evidence="18">
    <name type="scientific">Picea sitchensis</name>
    <name type="common">Sitka spruce</name>
    <name type="synonym">Pinus sitchensis</name>
    <dbReference type="NCBI Taxonomy" id="3332"/>
    <lineage>
        <taxon>Eukaryota</taxon>
        <taxon>Viridiplantae</taxon>
        <taxon>Streptophyta</taxon>
        <taxon>Embryophyta</taxon>
        <taxon>Tracheophyta</taxon>
        <taxon>Spermatophyta</taxon>
        <taxon>Pinopsida</taxon>
        <taxon>Pinidae</taxon>
        <taxon>Conifers I</taxon>
        <taxon>Pinales</taxon>
        <taxon>Pinaceae</taxon>
        <taxon>Picea</taxon>
    </lineage>
</organism>
<dbReference type="SMART" id="SM00184">
    <property type="entry name" value="RING"/>
    <property type="match status" value="1"/>
</dbReference>
<keyword evidence="5" id="KW-0808">Transferase</keyword>
<dbReference type="CDD" id="cd16461">
    <property type="entry name" value="RING-H2_EL5-like"/>
    <property type="match status" value="1"/>
</dbReference>
<evidence type="ECO:0000256" key="1">
    <source>
        <dbReference type="ARBA" id="ARBA00000900"/>
    </source>
</evidence>
<dbReference type="GO" id="GO:0008270">
    <property type="term" value="F:zinc ion binding"/>
    <property type="evidence" value="ECO:0007669"/>
    <property type="project" value="UniProtKB-KW"/>
</dbReference>
<evidence type="ECO:0000256" key="16">
    <source>
        <dbReference type="SAM" id="Phobius"/>
    </source>
</evidence>
<dbReference type="PANTHER" id="PTHR14155">
    <property type="entry name" value="RING FINGER DOMAIN-CONTAINING"/>
    <property type="match status" value="1"/>
</dbReference>
<feature type="region of interest" description="Disordered" evidence="15">
    <location>
        <begin position="310"/>
        <end position="348"/>
    </location>
</feature>
<dbReference type="EC" id="2.3.2.27" evidence="4"/>
<evidence type="ECO:0000256" key="15">
    <source>
        <dbReference type="SAM" id="MobiDB-lite"/>
    </source>
</evidence>
<evidence type="ECO:0000256" key="10">
    <source>
        <dbReference type="ARBA" id="ARBA00022833"/>
    </source>
</evidence>
<dbReference type="GO" id="GO:0016020">
    <property type="term" value="C:membrane"/>
    <property type="evidence" value="ECO:0007669"/>
    <property type="project" value="UniProtKB-SubCell"/>
</dbReference>
<evidence type="ECO:0000256" key="9">
    <source>
        <dbReference type="ARBA" id="ARBA00022786"/>
    </source>
</evidence>
<dbReference type="InterPro" id="IPR001841">
    <property type="entry name" value="Znf_RING"/>
</dbReference>
<comment type="pathway">
    <text evidence="3">Protein modification; protein ubiquitination.</text>
</comment>
<dbReference type="InterPro" id="IPR013083">
    <property type="entry name" value="Znf_RING/FYVE/PHD"/>
</dbReference>
<evidence type="ECO:0000256" key="6">
    <source>
        <dbReference type="ARBA" id="ARBA00022692"/>
    </source>
</evidence>
<keyword evidence="7" id="KW-0479">Metal-binding</keyword>
<keyword evidence="11 16" id="KW-1133">Transmembrane helix</keyword>
<protein>
    <recommendedName>
        <fullName evidence="4">RING-type E3 ubiquitin transferase</fullName>
        <ecNumber evidence="4">2.3.2.27</ecNumber>
    </recommendedName>
</protein>
<evidence type="ECO:0000256" key="2">
    <source>
        <dbReference type="ARBA" id="ARBA00004167"/>
    </source>
</evidence>
<dbReference type="PROSITE" id="PS50089">
    <property type="entry name" value="ZF_RING_2"/>
    <property type="match status" value="1"/>
</dbReference>
<evidence type="ECO:0000256" key="7">
    <source>
        <dbReference type="ARBA" id="ARBA00022723"/>
    </source>
</evidence>
<evidence type="ECO:0000259" key="17">
    <source>
        <dbReference type="PROSITE" id="PS50089"/>
    </source>
</evidence>
<comment type="catalytic activity">
    <reaction evidence="1">
        <text>S-ubiquitinyl-[E2 ubiquitin-conjugating enzyme]-L-cysteine + [acceptor protein]-L-lysine = [E2 ubiquitin-conjugating enzyme]-L-cysteine + N(6)-ubiquitinyl-[acceptor protein]-L-lysine.</text>
        <dbReference type="EC" id="2.3.2.27"/>
    </reaction>
</comment>
<dbReference type="Gene3D" id="3.30.40.10">
    <property type="entry name" value="Zinc/RING finger domain, C3HC4 (zinc finger)"/>
    <property type="match status" value="1"/>
</dbReference>
<evidence type="ECO:0000256" key="5">
    <source>
        <dbReference type="ARBA" id="ARBA00022679"/>
    </source>
</evidence>
<dbReference type="InterPro" id="IPR053238">
    <property type="entry name" value="RING-H2_zinc_finger"/>
</dbReference>
<dbReference type="PANTHER" id="PTHR14155:SF263">
    <property type="entry name" value="E3 UBIQUITIN-PROTEIN LIGASE ATL6"/>
    <property type="match status" value="1"/>
</dbReference>
<proteinExistence type="evidence at transcript level"/>
<evidence type="ECO:0000256" key="4">
    <source>
        <dbReference type="ARBA" id="ARBA00012483"/>
    </source>
</evidence>
<comment type="subcellular location">
    <subcellularLocation>
        <location evidence="2">Membrane</location>
        <topology evidence="2">Single-pass membrane protein</topology>
    </subcellularLocation>
</comment>
<dbReference type="GO" id="GO:0061630">
    <property type="term" value="F:ubiquitin protein ligase activity"/>
    <property type="evidence" value="ECO:0007669"/>
    <property type="project" value="UniProtKB-EC"/>
</dbReference>
<feature type="domain" description="RING-type" evidence="17">
    <location>
        <begin position="147"/>
        <end position="189"/>
    </location>
</feature>
<reference evidence="18" key="1">
    <citation type="submission" date="2007-06" db="EMBL/GenBank/DDBJ databases">
        <title>Full length cDNA sequences from Sitka Spruce (Picea sitchensis).</title>
        <authorList>
            <person name="Ralph S.G."/>
            <person name="Chun H.E."/>
            <person name="Liao N."/>
            <person name="Ali J."/>
            <person name="Reid K."/>
            <person name="Kolosova N."/>
            <person name="Cooper N."/>
            <person name="Cullis C."/>
            <person name="Jancsik S."/>
            <person name="Moore R."/>
            <person name="Mayo M."/>
            <person name="Wagner S."/>
            <person name="Holt R.A."/>
            <person name="Jones S.J.M."/>
            <person name="Marra M.A."/>
            <person name="Ritland C.E."/>
            <person name="Ritland K."/>
            <person name="Bohlmann J."/>
        </authorList>
    </citation>
    <scope>NUCLEOTIDE SEQUENCE</scope>
    <source>
        <tissue evidence="18">Green portion of the leader tissue</tissue>
    </source>
</reference>
<evidence type="ECO:0000256" key="11">
    <source>
        <dbReference type="ARBA" id="ARBA00022989"/>
    </source>
</evidence>
<evidence type="ECO:0000256" key="8">
    <source>
        <dbReference type="ARBA" id="ARBA00022771"/>
    </source>
</evidence>
<dbReference type="FunFam" id="3.30.40.10:FF:000187">
    <property type="entry name" value="E3 ubiquitin-protein ligase ATL6"/>
    <property type="match status" value="1"/>
</dbReference>
<evidence type="ECO:0000313" key="18">
    <source>
        <dbReference type="EMBL" id="ABR16339.1"/>
    </source>
</evidence>
<feature type="region of interest" description="Disordered" evidence="15">
    <location>
        <begin position="412"/>
        <end position="467"/>
    </location>
</feature>
<name>B8LL09_PICSI</name>
<keyword evidence="6 16" id="KW-0812">Transmembrane</keyword>
<accession>B8LL09</accession>
<dbReference type="EMBL" id="EF676435">
    <property type="protein sequence ID" value="ABR16339.1"/>
    <property type="molecule type" value="mRNA"/>
</dbReference>
<keyword evidence="9" id="KW-0833">Ubl conjugation pathway</keyword>
<feature type="compositionally biased region" description="Polar residues" evidence="15">
    <location>
        <begin position="310"/>
        <end position="320"/>
    </location>
</feature>
<keyword evidence="12 16" id="KW-0472">Membrane</keyword>
<comment type="similarity">
    <text evidence="13">Belongs to the RING-type zinc finger family. ATL subfamily.</text>
</comment>
<evidence type="ECO:0000256" key="12">
    <source>
        <dbReference type="ARBA" id="ARBA00023136"/>
    </source>
</evidence>